<evidence type="ECO:0000256" key="7">
    <source>
        <dbReference type="ARBA" id="ARBA00022741"/>
    </source>
</evidence>
<evidence type="ECO:0000256" key="19">
    <source>
        <dbReference type="SAM" id="MobiDB-lite"/>
    </source>
</evidence>
<dbReference type="InterPro" id="IPR036412">
    <property type="entry name" value="HAD-like_sf"/>
</dbReference>
<feature type="compositionally biased region" description="Pro residues" evidence="19">
    <location>
        <begin position="1463"/>
        <end position="1473"/>
    </location>
</feature>
<keyword evidence="6 17" id="KW-0479">Metal-binding</keyword>
<dbReference type="InterPro" id="IPR006539">
    <property type="entry name" value="P-type_ATPase_IV"/>
</dbReference>
<dbReference type="InterPro" id="IPR023214">
    <property type="entry name" value="HAD_sf"/>
</dbReference>
<dbReference type="GO" id="GO:0000287">
    <property type="term" value="F:magnesium ion binding"/>
    <property type="evidence" value="ECO:0007669"/>
    <property type="project" value="UniProtKB-UniRule"/>
</dbReference>
<dbReference type="SFLD" id="SFLDG00002">
    <property type="entry name" value="C1.7:_P-type_atpase_like"/>
    <property type="match status" value="1"/>
</dbReference>
<feature type="binding site" evidence="16">
    <location>
        <position position="585"/>
    </location>
    <ligand>
        <name>ATP</name>
        <dbReference type="ChEBI" id="CHEBI:30616"/>
    </ligand>
</feature>
<dbReference type="NCBIfam" id="TIGR01652">
    <property type="entry name" value="ATPase-Plipid"/>
    <property type="match status" value="1"/>
</dbReference>
<dbReference type="PRINTS" id="PR00119">
    <property type="entry name" value="CATATPASE"/>
</dbReference>
<evidence type="ECO:0000256" key="13">
    <source>
        <dbReference type="ARBA" id="ARBA00034036"/>
    </source>
</evidence>
<dbReference type="PANTHER" id="PTHR24092:SF180">
    <property type="entry name" value="PHOSPHOLIPID-TRANSPORTING ATPASE DNF1-RELATED"/>
    <property type="match status" value="1"/>
</dbReference>
<feature type="transmembrane region" description="Helical" evidence="18">
    <location>
        <begin position="1185"/>
        <end position="1204"/>
    </location>
</feature>
<feature type="transmembrane region" description="Helical" evidence="18">
    <location>
        <begin position="511"/>
        <end position="535"/>
    </location>
</feature>
<dbReference type="CDD" id="cd02073">
    <property type="entry name" value="P-type_ATPase_APLT_Dnf-like"/>
    <property type="match status" value="1"/>
</dbReference>
<feature type="region of interest" description="Disordered" evidence="19">
    <location>
        <begin position="1"/>
        <end position="96"/>
    </location>
</feature>
<feature type="binding site" evidence="16">
    <location>
        <position position="706"/>
    </location>
    <ligand>
        <name>ATP</name>
        <dbReference type="ChEBI" id="CHEBI:30616"/>
    </ligand>
</feature>
<organism evidence="22 23">
    <name type="scientific">Rhizoclosmatium globosum</name>
    <dbReference type="NCBI Taxonomy" id="329046"/>
    <lineage>
        <taxon>Eukaryota</taxon>
        <taxon>Fungi</taxon>
        <taxon>Fungi incertae sedis</taxon>
        <taxon>Chytridiomycota</taxon>
        <taxon>Chytridiomycota incertae sedis</taxon>
        <taxon>Chytridiomycetes</taxon>
        <taxon>Chytridiales</taxon>
        <taxon>Chytriomycetaceae</taxon>
        <taxon>Rhizoclosmatium</taxon>
    </lineage>
</organism>
<dbReference type="GO" id="GO:0005886">
    <property type="term" value="C:plasma membrane"/>
    <property type="evidence" value="ECO:0007669"/>
    <property type="project" value="TreeGrafter"/>
</dbReference>
<dbReference type="SUPFAM" id="SSF81660">
    <property type="entry name" value="Metal cation-transporting ATPase, ATP-binding domain N"/>
    <property type="match status" value="1"/>
</dbReference>
<comment type="similarity">
    <text evidence="2 18">Belongs to the cation transport ATPase (P-type) (TC 3.A.3) family. Type IV subfamily.</text>
</comment>
<feature type="domain" description="P-type ATPase C-terminal" evidence="21">
    <location>
        <begin position="1033"/>
        <end position="1280"/>
    </location>
</feature>
<evidence type="ECO:0000256" key="14">
    <source>
        <dbReference type="ARBA" id="ARBA00049128"/>
    </source>
</evidence>
<evidence type="ECO:0000256" key="2">
    <source>
        <dbReference type="ARBA" id="ARBA00008109"/>
    </source>
</evidence>
<dbReference type="NCBIfam" id="TIGR01494">
    <property type="entry name" value="ATPase_P-type"/>
    <property type="match status" value="1"/>
</dbReference>
<dbReference type="InterPro" id="IPR023299">
    <property type="entry name" value="ATPase_P-typ_cyto_dom_N"/>
</dbReference>
<evidence type="ECO:0000256" key="17">
    <source>
        <dbReference type="PIRSR" id="PIRSR606539-3"/>
    </source>
</evidence>
<keyword evidence="3" id="KW-0813">Transport</keyword>
<evidence type="ECO:0000313" key="23">
    <source>
        <dbReference type="Proteomes" id="UP000193642"/>
    </source>
</evidence>
<feature type="region of interest" description="Disordered" evidence="19">
    <location>
        <begin position="1567"/>
        <end position="1612"/>
    </location>
</feature>
<comment type="cofactor">
    <cofactor evidence="17">
        <name>Mg(2+)</name>
        <dbReference type="ChEBI" id="CHEBI:18420"/>
    </cofactor>
</comment>
<protein>
    <recommendedName>
        <fullName evidence="18">Phospholipid-transporting ATPase</fullName>
        <ecNumber evidence="18">7.6.2.1</ecNumber>
    </recommendedName>
</protein>
<dbReference type="FunFam" id="3.40.50.1000:FF:000014">
    <property type="entry name" value="Phospholipid-transporting ATPase"/>
    <property type="match status" value="1"/>
</dbReference>
<keyword evidence="12 18" id="KW-0472">Membrane</keyword>
<dbReference type="SUPFAM" id="SSF81665">
    <property type="entry name" value="Calcium ATPase, transmembrane domain M"/>
    <property type="match status" value="1"/>
</dbReference>
<feature type="region of interest" description="Disordered" evidence="19">
    <location>
        <begin position="231"/>
        <end position="252"/>
    </location>
</feature>
<feature type="binding site" evidence="16">
    <location>
        <position position="808"/>
    </location>
    <ligand>
        <name>ATP</name>
        <dbReference type="ChEBI" id="CHEBI:30616"/>
    </ligand>
</feature>
<dbReference type="SFLD" id="SFLDF00027">
    <property type="entry name" value="p-type_atpase"/>
    <property type="match status" value="1"/>
</dbReference>
<feature type="binding site" evidence="16">
    <location>
        <position position="583"/>
    </location>
    <ligand>
        <name>ATP</name>
        <dbReference type="ChEBI" id="CHEBI:30616"/>
    </ligand>
</feature>
<dbReference type="GO" id="GO:0016887">
    <property type="term" value="F:ATP hydrolysis activity"/>
    <property type="evidence" value="ECO:0007669"/>
    <property type="project" value="InterPro"/>
</dbReference>
<evidence type="ECO:0000256" key="4">
    <source>
        <dbReference type="ARBA" id="ARBA00022553"/>
    </source>
</evidence>
<dbReference type="OrthoDB" id="377733at2759"/>
<dbReference type="Proteomes" id="UP000193642">
    <property type="component" value="Unassembled WGS sequence"/>
</dbReference>
<dbReference type="InterPro" id="IPR008250">
    <property type="entry name" value="ATPase_P-typ_transduc_dom_A_sf"/>
</dbReference>
<feature type="transmembrane region" description="Helical" evidence="18">
    <location>
        <begin position="1251"/>
        <end position="1270"/>
    </location>
</feature>
<comment type="catalytic activity">
    <reaction evidence="14">
        <text>a 1,2-diacyl-sn-glycero-3-phosphoethanolamine(out) + ATP + H2O = a 1,2-diacyl-sn-glycero-3-phosphoethanolamine(in) + ADP + phosphate + H(+)</text>
        <dbReference type="Rhea" id="RHEA:66132"/>
        <dbReference type="ChEBI" id="CHEBI:15377"/>
        <dbReference type="ChEBI" id="CHEBI:15378"/>
        <dbReference type="ChEBI" id="CHEBI:30616"/>
        <dbReference type="ChEBI" id="CHEBI:43474"/>
        <dbReference type="ChEBI" id="CHEBI:64612"/>
        <dbReference type="ChEBI" id="CHEBI:456216"/>
    </reaction>
    <physiologicalReaction direction="left-to-right" evidence="14">
        <dbReference type="Rhea" id="RHEA:66133"/>
    </physiologicalReaction>
</comment>
<evidence type="ECO:0000259" key="21">
    <source>
        <dbReference type="Pfam" id="PF16212"/>
    </source>
</evidence>
<feature type="binding site" evidence="17">
    <location>
        <position position="1007"/>
    </location>
    <ligand>
        <name>Mg(2+)</name>
        <dbReference type="ChEBI" id="CHEBI:18420"/>
    </ligand>
</feature>
<name>A0A1Y2C002_9FUNG</name>
<feature type="binding site" evidence="17">
    <location>
        <position position="1011"/>
    </location>
    <ligand>
        <name>Mg(2+)</name>
        <dbReference type="ChEBI" id="CHEBI:18420"/>
    </ligand>
</feature>
<dbReference type="GO" id="GO:0012505">
    <property type="term" value="C:endomembrane system"/>
    <property type="evidence" value="ECO:0007669"/>
    <property type="project" value="UniProtKB-SubCell"/>
</dbReference>
<evidence type="ECO:0000313" key="22">
    <source>
        <dbReference type="EMBL" id="ORY40244.1"/>
    </source>
</evidence>
<dbReference type="InterPro" id="IPR018303">
    <property type="entry name" value="ATPase_P-typ_P_site"/>
</dbReference>
<comment type="subcellular location">
    <subcellularLocation>
        <location evidence="1">Endomembrane system</location>
        <topology evidence="1">Multi-pass membrane protein</topology>
    </subcellularLocation>
    <subcellularLocation>
        <location evidence="18">Membrane</location>
        <topology evidence="18">Multi-pass membrane protein</topology>
    </subcellularLocation>
</comment>
<feature type="transmembrane region" description="Helical" evidence="18">
    <location>
        <begin position="1211"/>
        <end position="1231"/>
    </location>
</feature>
<dbReference type="EC" id="7.6.2.1" evidence="18"/>
<feature type="transmembrane region" description="Helical" evidence="18">
    <location>
        <begin position="1096"/>
        <end position="1117"/>
    </location>
</feature>
<feature type="active site" description="4-aspartylphosphate intermediate" evidence="15">
    <location>
        <position position="583"/>
    </location>
</feature>
<feature type="binding site" evidence="17">
    <location>
        <position position="583"/>
    </location>
    <ligand>
        <name>Mg(2+)</name>
        <dbReference type="ChEBI" id="CHEBI:18420"/>
    </ligand>
</feature>
<reference evidence="22 23" key="1">
    <citation type="submission" date="2016-07" db="EMBL/GenBank/DDBJ databases">
        <title>Pervasive Adenine N6-methylation of Active Genes in Fungi.</title>
        <authorList>
            <consortium name="DOE Joint Genome Institute"/>
            <person name="Mondo S.J."/>
            <person name="Dannebaum R.O."/>
            <person name="Kuo R.C."/>
            <person name="Labutti K."/>
            <person name="Haridas S."/>
            <person name="Kuo A."/>
            <person name="Salamov A."/>
            <person name="Ahrendt S.R."/>
            <person name="Lipzen A."/>
            <person name="Sullivan W."/>
            <person name="Andreopoulos W.B."/>
            <person name="Clum A."/>
            <person name="Lindquist E."/>
            <person name="Daum C."/>
            <person name="Ramamoorthy G.K."/>
            <person name="Gryganskyi A."/>
            <person name="Culley D."/>
            <person name="Magnuson J.K."/>
            <person name="James T.Y."/>
            <person name="O'Malley M.A."/>
            <person name="Stajich J.E."/>
            <person name="Spatafora J.W."/>
            <person name="Visel A."/>
            <person name="Grigoriev I.V."/>
        </authorList>
    </citation>
    <scope>NUCLEOTIDE SEQUENCE [LARGE SCALE GENOMIC DNA]</scope>
    <source>
        <strain evidence="22 23">JEL800</strain>
    </source>
</reference>
<dbReference type="FunFam" id="3.40.1110.10:FF:000087">
    <property type="entry name" value="Phospholipid-transporting ATPase"/>
    <property type="match status" value="1"/>
</dbReference>
<feature type="region of interest" description="Disordered" evidence="19">
    <location>
        <begin position="388"/>
        <end position="410"/>
    </location>
</feature>
<feature type="region of interest" description="Disordered" evidence="19">
    <location>
        <begin position="1457"/>
        <end position="1477"/>
    </location>
</feature>
<dbReference type="GO" id="GO:0005524">
    <property type="term" value="F:ATP binding"/>
    <property type="evidence" value="ECO:0007669"/>
    <property type="project" value="UniProtKB-UniRule"/>
</dbReference>
<keyword evidence="9 17" id="KW-0460">Magnesium</keyword>
<evidence type="ECO:0000256" key="9">
    <source>
        <dbReference type="ARBA" id="ARBA00022842"/>
    </source>
</evidence>
<feature type="compositionally biased region" description="Low complexity" evidence="19">
    <location>
        <begin position="1567"/>
        <end position="1596"/>
    </location>
</feature>
<feature type="transmembrane region" description="Helical" evidence="18">
    <location>
        <begin position="1065"/>
        <end position="1084"/>
    </location>
</feature>
<keyword evidence="7 16" id="KW-0547">Nucleotide-binding</keyword>
<keyword evidence="4" id="KW-0597">Phosphoprotein</keyword>
<feature type="transmembrane region" description="Helical" evidence="18">
    <location>
        <begin position="1147"/>
        <end position="1165"/>
    </location>
</feature>
<dbReference type="InterPro" id="IPR032630">
    <property type="entry name" value="P_typ_ATPase_c"/>
</dbReference>
<dbReference type="Pfam" id="PF16209">
    <property type="entry name" value="PhoLip_ATPase_N"/>
    <property type="match status" value="1"/>
</dbReference>
<feature type="binding site" evidence="16">
    <location>
        <position position="770"/>
    </location>
    <ligand>
        <name>ATP</name>
        <dbReference type="ChEBI" id="CHEBI:30616"/>
    </ligand>
</feature>
<feature type="binding site" evidence="16">
    <location>
        <position position="981"/>
    </location>
    <ligand>
        <name>ATP</name>
        <dbReference type="ChEBI" id="CHEBI:30616"/>
    </ligand>
</feature>
<feature type="compositionally biased region" description="Low complexity" evidence="19">
    <location>
        <begin position="391"/>
        <end position="406"/>
    </location>
</feature>
<dbReference type="InterPro" id="IPR044492">
    <property type="entry name" value="P_typ_ATPase_HD_dom"/>
</dbReference>
<sequence>MPANWLGSRSNLDQMDDVATEDKNKVAAPPSPIKRITEVAKPAVQKPNRRRILINTDPSKDKDTPTPPSQQQQQQPSDATQQSPTKEKDKLFEPASLGASNKVRTSKYTLISFLPKNLFEQFRSIANFYFLSLVVLQAFPPFALVSTLLTAAPILIIVCATAIKDAIEDWRRHQSDEGVNHSKTYLLANTRNWNFPPLTESLLKNKRRFIRQPSDLVAVLRHNGCENKNGSEHKVIISPSSPLSTPNPTPLVEKSRHSIFRASVASSLFGGADGKHFEDEGPFWQQNNWEDVRAGDFIFLQNGDSIPADVFIISTSEPDGACYVETKNLDGETNLKIRRGLPEFYGIENPGDCELIQGHVDSELPSANLFTYNGIIRVNLTALSQGTNGQTKSALSASAPTPTPTTEKPRYKTLPITMNSMLLRGCILRNTKWVIALAIYTGADTKIMLNSGITPSKRSKIDRQLNPLVILNFWILGAMCIICALISAVYTATLQREEALYNPSEGQYTPLYAAFVTFFSCLIIFQNIVPISLYISVDVSKTVQSLFISMDQEMYDPESDKYVSPRTWNLSDDLGQIEYIFSDKTGTLTCNMMEFRKCSINGIVYGGSFESSKNPDDTRPELEIRRDHESKMKALLGDMFDTKYLAKHLAFVDTQLPVDLKQSGEQARKIREFFSLLAVCHTVLVEKPEADVNPNHIEYRAQSPDEAALVAAARDVGFAFLTRNDDVAEIDLMGEVRPYKILNILEFNSDRKRMSIIIKRLEGQIILLVKGADSVVYDRLAETTDPNETVVREATLKHLEAFANQGLRTLCLAYKIIPNYEYESWLEKYKTAQNSMQNREKKVDEAADLIEHGLTLMGATAIEDRLQDGVPETIGTLAKAGLKIWVLTGDKMETAINIGFACNLLKRSMVLIVINSTSQKDTFIQLLETLEKFWTPQGVPRRVEKFALVIDGTSLKFALNATCRPLLLEIGCRCQAVICCRVSPLQKARVVSLVRKGLGAMCLAIGDGANDVSMIQEADIGIGISGKEGMQAVMASDYAIAQFRFLGKLLLVHGRWGYIRTAEIIFNYFYKNAVWLFLLLWYQFDCGFSADLITDFTYGMFFNTLFTLFPTMFIGFYEQDINADIGMRVPQAYRKGMKQTVFNLDRYWIYMLDAIWQSIIAYYFIVVLYSDSSPNRSGRAGDHDSMGAIMSYVCIICVNIHACVNTTNWTYNTFFGLITSYAIWLIYVMAYSTTFESPAYGQLDTLYHEPHFYLTIILTVVVCLFPRFFFKFVQQYFAPTDSDILLEIQKYQWKEGENLSLDIEQAEGPHLREASAAENVVRLNEGEEEALSPLKTVNSDNAFENLRKSTGRMFIPLKRSQSEHSVASTAQKAELSADGKSLQVTDLIAKHHFKTMLPAERKKTVRRSTTGLDEFKIKFPDGFAPIPVRRQKSEIFLHHKVLSGSIEWKTVDGMNEEATKAPHPTPVSLPPASPSRLTKTGTKASIFFMGTQEEVPNTGFCFSHDPGMIDMITPTATKMSKLDLDDIIAQPIKRDYSVGTELKYRSGNPVQRRSMTGTSLAFAAMSDNESAASSNVSSPNARSRPQSPSRRAAPQPVKRAESMKGKERSENE</sequence>
<evidence type="ECO:0000256" key="3">
    <source>
        <dbReference type="ARBA" id="ARBA00022448"/>
    </source>
</evidence>
<dbReference type="GO" id="GO:0140326">
    <property type="term" value="F:ATPase-coupled intramembrane lipid transporter activity"/>
    <property type="evidence" value="ECO:0007669"/>
    <property type="project" value="UniProtKB-EC"/>
</dbReference>
<dbReference type="PANTHER" id="PTHR24092">
    <property type="entry name" value="PROBABLE PHOSPHOLIPID-TRANSPORTING ATPASE"/>
    <property type="match status" value="1"/>
</dbReference>
<dbReference type="Gene3D" id="3.40.50.1000">
    <property type="entry name" value="HAD superfamily/HAD-like"/>
    <property type="match status" value="1"/>
</dbReference>
<gene>
    <name evidence="22" type="ORF">BCR33DRAFT_852949</name>
</gene>
<comment type="caution">
    <text evidence="22">The sequence shown here is derived from an EMBL/GenBank/DDBJ whole genome shotgun (WGS) entry which is preliminary data.</text>
</comment>
<dbReference type="InterPro" id="IPR032631">
    <property type="entry name" value="P-type_ATPase_N"/>
</dbReference>
<evidence type="ECO:0000256" key="18">
    <source>
        <dbReference type="RuleBase" id="RU362033"/>
    </source>
</evidence>
<evidence type="ECO:0000256" key="12">
    <source>
        <dbReference type="ARBA" id="ARBA00023136"/>
    </source>
</evidence>
<dbReference type="GO" id="GO:0045332">
    <property type="term" value="P:phospholipid translocation"/>
    <property type="evidence" value="ECO:0007669"/>
    <property type="project" value="TreeGrafter"/>
</dbReference>
<feature type="binding site" evidence="16">
    <location>
        <position position="888"/>
    </location>
    <ligand>
        <name>ATP</name>
        <dbReference type="ChEBI" id="CHEBI:30616"/>
    </ligand>
</feature>
<feature type="transmembrane region" description="Helical" evidence="18">
    <location>
        <begin position="145"/>
        <end position="163"/>
    </location>
</feature>
<evidence type="ECO:0000256" key="1">
    <source>
        <dbReference type="ARBA" id="ARBA00004127"/>
    </source>
</evidence>
<feature type="domain" description="P-type ATPase N-terminal" evidence="20">
    <location>
        <begin position="99"/>
        <end position="150"/>
    </location>
</feature>
<keyword evidence="11 18" id="KW-1133">Transmembrane helix</keyword>
<comment type="catalytic activity">
    <reaction evidence="13 18">
        <text>ATP + H2O + phospholipidSide 1 = ADP + phosphate + phospholipidSide 2.</text>
        <dbReference type="EC" id="7.6.2.1"/>
    </reaction>
</comment>
<feature type="binding site" evidence="16">
    <location>
        <position position="1010"/>
    </location>
    <ligand>
        <name>ATP</name>
        <dbReference type="ChEBI" id="CHEBI:30616"/>
    </ligand>
</feature>
<feature type="binding site" evidence="16">
    <location>
        <position position="987"/>
    </location>
    <ligand>
        <name>ATP</name>
        <dbReference type="ChEBI" id="CHEBI:30616"/>
    </ligand>
</feature>
<feature type="compositionally biased region" description="Basic and acidic residues" evidence="19">
    <location>
        <begin position="1598"/>
        <end position="1612"/>
    </location>
</feature>
<dbReference type="Gene3D" id="3.40.1110.10">
    <property type="entry name" value="Calcium-transporting ATPase, cytoplasmic domain N"/>
    <property type="match status" value="1"/>
</dbReference>
<feature type="binding site" evidence="17">
    <location>
        <position position="585"/>
    </location>
    <ligand>
        <name>Mg(2+)</name>
        <dbReference type="ChEBI" id="CHEBI:18420"/>
    </ligand>
</feature>
<feature type="binding site" evidence="16">
    <location>
        <position position="747"/>
    </location>
    <ligand>
        <name>ATP</name>
        <dbReference type="ChEBI" id="CHEBI:30616"/>
    </ligand>
</feature>
<dbReference type="SFLD" id="SFLDS00003">
    <property type="entry name" value="Haloacid_Dehalogenase"/>
    <property type="match status" value="1"/>
</dbReference>
<dbReference type="InterPro" id="IPR023298">
    <property type="entry name" value="ATPase_P-typ_TM_dom_sf"/>
</dbReference>
<dbReference type="SUPFAM" id="SSF81653">
    <property type="entry name" value="Calcium ATPase, transduction domain A"/>
    <property type="match status" value="1"/>
</dbReference>
<dbReference type="PROSITE" id="PS00154">
    <property type="entry name" value="ATPASE_E1_E2"/>
    <property type="match status" value="1"/>
</dbReference>
<dbReference type="EMBL" id="MCGO01000036">
    <property type="protein sequence ID" value="ORY40244.1"/>
    <property type="molecule type" value="Genomic_DNA"/>
</dbReference>
<feature type="compositionally biased region" description="Low complexity" evidence="19">
    <location>
        <begin position="69"/>
        <end position="84"/>
    </location>
</feature>
<feature type="binding site" evidence="16">
    <location>
        <position position="584"/>
    </location>
    <ligand>
        <name>ATP</name>
        <dbReference type="ChEBI" id="CHEBI:30616"/>
    </ligand>
</feature>
<keyword evidence="5 18" id="KW-0812">Transmembrane</keyword>
<dbReference type="Pfam" id="PF13246">
    <property type="entry name" value="Cation_ATPase"/>
    <property type="match status" value="1"/>
</dbReference>
<evidence type="ECO:0000256" key="11">
    <source>
        <dbReference type="ARBA" id="ARBA00022989"/>
    </source>
</evidence>
<dbReference type="Gene3D" id="2.70.150.10">
    <property type="entry name" value="Calcium-transporting ATPase, cytoplasmic transduction domain A"/>
    <property type="match status" value="1"/>
</dbReference>
<evidence type="ECO:0000256" key="6">
    <source>
        <dbReference type="ARBA" id="ARBA00022723"/>
    </source>
</evidence>
<feature type="binding site" evidence="16">
    <location>
        <position position="1011"/>
    </location>
    <ligand>
        <name>ATP</name>
        <dbReference type="ChEBI" id="CHEBI:30616"/>
    </ligand>
</feature>
<dbReference type="STRING" id="329046.A0A1Y2C002"/>
<evidence type="ECO:0000256" key="8">
    <source>
        <dbReference type="ARBA" id="ARBA00022840"/>
    </source>
</evidence>
<dbReference type="InterPro" id="IPR001757">
    <property type="entry name" value="P_typ_ATPase"/>
</dbReference>
<feature type="transmembrane region" description="Helical" evidence="18">
    <location>
        <begin position="468"/>
        <end position="491"/>
    </location>
</feature>
<evidence type="ECO:0000259" key="20">
    <source>
        <dbReference type="Pfam" id="PF16209"/>
    </source>
</evidence>
<evidence type="ECO:0000256" key="16">
    <source>
        <dbReference type="PIRSR" id="PIRSR606539-2"/>
    </source>
</evidence>
<keyword evidence="10 18" id="KW-1278">Translocase</keyword>
<keyword evidence="8 16" id="KW-0067">ATP-binding</keyword>
<dbReference type="SUPFAM" id="SSF56784">
    <property type="entry name" value="HAD-like"/>
    <property type="match status" value="1"/>
</dbReference>
<feature type="binding site" evidence="16">
    <location>
        <position position="889"/>
    </location>
    <ligand>
        <name>ATP</name>
        <dbReference type="ChEBI" id="CHEBI:30616"/>
    </ligand>
</feature>
<proteinExistence type="inferred from homology"/>
<accession>A0A1Y2C002</accession>
<dbReference type="Pfam" id="PF16212">
    <property type="entry name" value="PhoLip_ATPase_C"/>
    <property type="match status" value="1"/>
</dbReference>
<feature type="binding site" evidence="16">
    <location>
        <position position="890"/>
    </location>
    <ligand>
        <name>ATP</name>
        <dbReference type="ChEBI" id="CHEBI:30616"/>
    </ligand>
</feature>
<evidence type="ECO:0000256" key="5">
    <source>
        <dbReference type="ARBA" id="ARBA00022692"/>
    </source>
</evidence>
<evidence type="ECO:0000256" key="10">
    <source>
        <dbReference type="ARBA" id="ARBA00022967"/>
    </source>
</evidence>
<evidence type="ECO:0000256" key="15">
    <source>
        <dbReference type="PIRSR" id="PIRSR606539-1"/>
    </source>
</evidence>
<keyword evidence="23" id="KW-1185">Reference proteome</keyword>